<feature type="active site" description="Cysteine sulfenic acid (-SOH) intermediate; for peroxidase activity" evidence="15">
    <location>
        <position position="46"/>
    </location>
</feature>
<dbReference type="GO" id="GO:0006979">
    <property type="term" value="P:response to oxidative stress"/>
    <property type="evidence" value="ECO:0007669"/>
    <property type="project" value="UniProtKB-UniRule"/>
</dbReference>
<dbReference type="Pfam" id="PF10417">
    <property type="entry name" value="1-cysPrx_C"/>
    <property type="match status" value="1"/>
</dbReference>
<protein>
    <recommendedName>
        <fullName evidence="5 16">Alkyl hydroperoxide reductase C</fullName>
        <ecNumber evidence="4 16">1.11.1.26</ecNumber>
    </recommendedName>
    <alternativeName>
        <fullName evidence="12 16">Peroxiredoxin</fullName>
    </alternativeName>
    <alternativeName>
        <fullName evidence="13 16">Thioredoxin peroxidase</fullName>
    </alternativeName>
</protein>
<dbReference type="GO" id="GO:0045454">
    <property type="term" value="P:cell redox homeostasis"/>
    <property type="evidence" value="ECO:0007669"/>
    <property type="project" value="TreeGrafter"/>
</dbReference>
<evidence type="ECO:0000256" key="15">
    <source>
        <dbReference type="PIRSR" id="PIRSR000239-1"/>
    </source>
</evidence>
<evidence type="ECO:0000256" key="6">
    <source>
        <dbReference type="ARBA" id="ARBA00022490"/>
    </source>
</evidence>
<comment type="catalytic activity">
    <reaction evidence="14 16">
        <text>a hydroperoxide + NADH + H(+) = an alcohol + NAD(+) + H2O</text>
        <dbReference type="Rhea" id="RHEA:62628"/>
        <dbReference type="ChEBI" id="CHEBI:15377"/>
        <dbReference type="ChEBI" id="CHEBI:15378"/>
        <dbReference type="ChEBI" id="CHEBI:30879"/>
        <dbReference type="ChEBI" id="CHEBI:35924"/>
        <dbReference type="ChEBI" id="CHEBI:57540"/>
        <dbReference type="ChEBI" id="CHEBI:57945"/>
        <dbReference type="EC" id="1.11.1.26"/>
    </reaction>
</comment>
<comment type="function">
    <text evidence="16">Thiol-specific peroxidase that catalyzes the reduction of hydrogen peroxide and organic hydroperoxides to water and alcohols, respectively. Plays a role in cell protection against oxidative stress by detoxifying peroxides.</text>
</comment>
<dbReference type="InterPro" id="IPR050217">
    <property type="entry name" value="Peroxiredoxin"/>
</dbReference>
<comment type="subcellular location">
    <subcellularLocation>
        <location evidence="1 16">Cytoplasm</location>
    </subcellularLocation>
</comment>
<evidence type="ECO:0000256" key="16">
    <source>
        <dbReference type="RuleBase" id="RU366004"/>
    </source>
</evidence>
<evidence type="ECO:0000256" key="3">
    <source>
        <dbReference type="ARBA" id="ARBA00011654"/>
    </source>
</evidence>
<dbReference type="InterPro" id="IPR017559">
    <property type="entry name" value="AhpC"/>
</dbReference>
<dbReference type="InterPro" id="IPR019479">
    <property type="entry name" value="Peroxiredoxin_C"/>
</dbReference>
<dbReference type="PANTHER" id="PTHR10681:SF121">
    <property type="entry name" value="ALKYL HYDROPEROXIDE REDUCTASE C"/>
    <property type="match status" value="1"/>
</dbReference>
<sequence>MNINEKIADFEVEAYHQDETKLIKSKDYRGKWLVIFFYPADFTFVCPTELEELADHYEEFKKMGVEVMSVSTDTVYAHKAWHDQSETIKKIQFPMLADPTGNLARQFGVYIEKEGLAWRGTFIIDSDGVLKAYEVHDNSIGRSVKELIRKIKAAQFVAKHGDQVCPASWEEGEETLKPGLDLVGKI</sequence>
<evidence type="ECO:0000256" key="2">
    <source>
        <dbReference type="ARBA" id="ARBA00009796"/>
    </source>
</evidence>
<evidence type="ECO:0000256" key="7">
    <source>
        <dbReference type="ARBA" id="ARBA00022559"/>
    </source>
</evidence>
<dbReference type="NCBIfam" id="TIGR03137">
    <property type="entry name" value="AhpC"/>
    <property type="match status" value="1"/>
</dbReference>
<accession>A0A1F8FKG6</accession>
<evidence type="ECO:0000256" key="14">
    <source>
        <dbReference type="ARBA" id="ARBA00047572"/>
    </source>
</evidence>
<feature type="domain" description="Thioredoxin" evidence="17">
    <location>
        <begin position="1"/>
        <end position="156"/>
    </location>
</feature>
<dbReference type="InterPro" id="IPR000866">
    <property type="entry name" value="AhpC/TSA"/>
</dbReference>
<dbReference type="SUPFAM" id="SSF52833">
    <property type="entry name" value="Thioredoxin-like"/>
    <property type="match status" value="1"/>
</dbReference>
<keyword evidence="9 16" id="KW-0560">Oxidoreductase</keyword>
<evidence type="ECO:0000256" key="8">
    <source>
        <dbReference type="ARBA" id="ARBA00022862"/>
    </source>
</evidence>
<dbReference type="PANTHER" id="PTHR10681">
    <property type="entry name" value="THIOREDOXIN PEROXIDASE"/>
    <property type="match status" value="1"/>
</dbReference>
<gene>
    <name evidence="18" type="ORF">A3C71_00510</name>
</gene>
<proteinExistence type="inferred from homology"/>
<dbReference type="InterPro" id="IPR013766">
    <property type="entry name" value="Thioredoxin_domain"/>
</dbReference>
<dbReference type="Gene3D" id="3.40.30.10">
    <property type="entry name" value="Glutaredoxin"/>
    <property type="match status" value="1"/>
</dbReference>
<comment type="similarity">
    <text evidence="2 16">Belongs to the peroxiredoxin family. AhpC/Prx1 subfamily.</text>
</comment>
<evidence type="ECO:0000256" key="10">
    <source>
        <dbReference type="ARBA" id="ARBA00023157"/>
    </source>
</evidence>
<comment type="subunit">
    <text evidence="3">Homodimer; disulfide-linked, upon oxidation. 5 homodimers assemble to form a ring-like decamer.</text>
</comment>
<reference evidence="18 19" key="1">
    <citation type="journal article" date="2016" name="Nat. Commun.">
        <title>Thousands of microbial genomes shed light on interconnected biogeochemical processes in an aquifer system.</title>
        <authorList>
            <person name="Anantharaman K."/>
            <person name="Brown C.T."/>
            <person name="Hug L.A."/>
            <person name="Sharon I."/>
            <person name="Castelle C.J."/>
            <person name="Probst A.J."/>
            <person name="Thomas B.C."/>
            <person name="Singh A."/>
            <person name="Wilkins M.J."/>
            <person name="Karaoz U."/>
            <person name="Brodie E.L."/>
            <person name="Williams K.H."/>
            <person name="Hubbard S.S."/>
            <person name="Banfield J.F."/>
        </authorList>
    </citation>
    <scope>NUCLEOTIDE SEQUENCE [LARGE SCALE GENOMIC DNA]</scope>
</reference>
<name>A0A1F8FKG6_9BACT</name>
<evidence type="ECO:0000256" key="11">
    <source>
        <dbReference type="ARBA" id="ARBA00023284"/>
    </source>
</evidence>
<dbReference type="GO" id="GO:0102039">
    <property type="term" value="F:NADH-dependent peroxiredoxin activity"/>
    <property type="evidence" value="ECO:0007669"/>
    <property type="project" value="UniProtKB-EC"/>
</dbReference>
<evidence type="ECO:0000256" key="12">
    <source>
        <dbReference type="ARBA" id="ARBA00032077"/>
    </source>
</evidence>
<dbReference type="InterPro" id="IPR036249">
    <property type="entry name" value="Thioredoxin-like_sf"/>
</dbReference>
<organism evidence="18 19">
    <name type="scientific">Candidatus Yanofskybacteria bacterium RIFCSPHIGHO2_02_FULL_43_15c</name>
    <dbReference type="NCBI Taxonomy" id="1802679"/>
    <lineage>
        <taxon>Bacteria</taxon>
        <taxon>Candidatus Yanofskyibacteriota</taxon>
    </lineage>
</organism>
<evidence type="ECO:0000256" key="13">
    <source>
        <dbReference type="ARBA" id="ARBA00032824"/>
    </source>
</evidence>
<evidence type="ECO:0000313" key="19">
    <source>
        <dbReference type="Proteomes" id="UP000178197"/>
    </source>
</evidence>
<dbReference type="PIRSF" id="PIRSF000239">
    <property type="entry name" value="AHPC"/>
    <property type="match status" value="1"/>
</dbReference>
<keyword evidence="6 16" id="KW-0963">Cytoplasm</keyword>
<dbReference type="FunFam" id="3.40.30.10:FF:000002">
    <property type="entry name" value="Alkyl hydroperoxide reductase C"/>
    <property type="match status" value="1"/>
</dbReference>
<dbReference type="EC" id="1.11.1.26" evidence="4 16"/>
<dbReference type="Proteomes" id="UP000178197">
    <property type="component" value="Unassembled WGS sequence"/>
</dbReference>
<comment type="caution">
    <text evidence="18">The sequence shown here is derived from an EMBL/GenBank/DDBJ whole genome shotgun (WGS) entry which is preliminary data.</text>
</comment>
<keyword evidence="7 16" id="KW-0575">Peroxidase</keyword>
<dbReference type="PROSITE" id="PS51352">
    <property type="entry name" value="THIOREDOXIN_2"/>
    <property type="match status" value="1"/>
</dbReference>
<evidence type="ECO:0000313" key="18">
    <source>
        <dbReference type="EMBL" id="OGN13667.1"/>
    </source>
</evidence>
<dbReference type="EMBL" id="MGJT01000002">
    <property type="protein sequence ID" value="OGN13667.1"/>
    <property type="molecule type" value="Genomic_DNA"/>
</dbReference>
<evidence type="ECO:0000256" key="1">
    <source>
        <dbReference type="ARBA" id="ARBA00004496"/>
    </source>
</evidence>
<dbReference type="Pfam" id="PF00578">
    <property type="entry name" value="AhpC-TSA"/>
    <property type="match status" value="1"/>
</dbReference>
<keyword evidence="8 16" id="KW-0049">Antioxidant</keyword>
<evidence type="ECO:0000256" key="5">
    <source>
        <dbReference type="ARBA" id="ARBA00017462"/>
    </source>
</evidence>
<evidence type="ECO:0000256" key="9">
    <source>
        <dbReference type="ARBA" id="ARBA00023002"/>
    </source>
</evidence>
<dbReference type="GO" id="GO:0042744">
    <property type="term" value="P:hydrogen peroxide catabolic process"/>
    <property type="evidence" value="ECO:0007669"/>
    <property type="project" value="TreeGrafter"/>
</dbReference>
<dbReference type="GO" id="GO:0033554">
    <property type="term" value="P:cellular response to stress"/>
    <property type="evidence" value="ECO:0007669"/>
    <property type="project" value="TreeGrafter"/>
</dbReference>
<dbReference type="GO" id="GO:0008379">
    <property type="term" value="F:thioredoxin peroxidase activity"/>
    <property type="evidence" value="ECO:0007669"/>
    <property type="project" value="TreeGrafter"/>
</dbReference>
<evidence type="ECO:0000259" key="17">
    <source>
        <dbReference type="PROSITE" id="PS51352"/>
    </source>
</evidence>
<dbReference type="InterPro" id="IPR024706">
    <property type="entry name" value="Peroxiredoxin_AhpC-typ"/>
</dbReference>
<dbReference type="AlphaFoldDB" id="A0A1F8FKG6"/>
<keyword evidence="11 16" id="KW-0676">Redox-active center</keyword>
<keyword evidence="10 16" id="KW-1015">Disulfide bond</keyword>
<dbReference type="GO" id="GO:0005829">
    <property type="term" value="C:cytosol"/>
    <property type="evidence" value="ECO:0007669"/>
    <property type="project" value="TreeGrafter"/>
</dbReference>
<evidence type="ECO:0000256" key="4">
    <source>
        <dbReference type="ARBA" id="ARBA00013021"/>
    </source>
</evidence>
<dbReference type="CDD" id="cd03015">
    <property type="entry name" value="PRX_Typ2cys"/>
    <property type="match status" value="1"/>
</dbReference>